<evidence type="ECO:0000313" key="1">
    <source>
        <dbReference type="EMBL" id="KAF7832466.1"/>
    </source>
</evidence>
<reference evidence="1" key="1">
    <citation type="submission" date="2020-09" db="EMBL/GenBank/DDBJ databases">
        <title>Genome-Enabled Discovery of Anthraquinone Biosynthesis in Senna tora.</title>
        <authorList>
            <person name="Kang S.-H."/>
            <person name="Pandey R.P."/>
            <person name="Lee C.-M."/>
            <person name="Sim J.-S."/>
            <person name="Jeong J.-T."/>
            <person name="Choi B.-S."/>
            <person name="Jung M."/>
            <person name="Ginzburg D."/>
            <person name="Zhao K."/>
            <person name="Won S.Y."/>
            <person name="Oh T.-J."/>
            <person name="Yu Y."/>
            <person name="Kim N.-H."/>
            <person name="Lee O.R."/>
            <person name="Lee T.-H."/>
            <person name="Bashyal P."/>
            <person name="Kim T.-S."/>
            <person name="Lee W.-H."/>
            <person name="Kawkins C."/>
            <person name="Kim C.-K."/>
            <person name="Kim J.S."/>
            <person name="Ahn B.O."/>
            <person name="Rhee S.Y."/>
            <person name="Sohng J.K."/>
        </authorList>
    </citation>
    <scope>NUCLEOTIDE SEQUENCE</scope>
    <source>
        <tissue evidence="1">Leaf</tissue>
    </source>
</reference>
<dbReference type="AlphaFoldDB" id="A0A835C371"/>
<organism evidence="1 2">
    <name type="scientific">Senna tora</name>
    <dbReference type="NCBI Taxonomy" id="362788"/>
    <lineage>
        <taxon>Eukaryota</taxon>
        <taxon>Viridiplantae</taxon>
        <taxon>Streptophyta</taxon>
        <taxon>Embryophyta</taxon>
        <taxon>Tracheophyta</taxon>
        <taxon>Spermatophyta</taxon>
        <taxon>Magnoliopsida</taxon>
        <taxon>eudicotyledons</taxon>
        <taxon>Gunneridae</taxon>
        <taxon>Pentapetalae</taxon>
        <taxon>rosids</taxon>
        <taxon>fabids</taxon>
        <taxon>Fabales</taxon>
        <taxon>Fabaceae</taxon>
        <taxon>Caesalpinioideae</taxon>
        <taxon>Cassia clade</taxon>
        <taxon>Senna</taxon>
    </lineage>
</organism>
<gene>
    <name evidence="1" type="ORF">G2W53_014799</name>
</gene>
<protein>
    <recommendedName>
        <fullName evidence="3">Retrotransposon gag domain-containing protein</fullName>
    </recommendedName>
</protein>
<proteinExistence type="predicted"/>
<dbReference type="Proteomes" id="UP000634136">
    <property type="component" value="Unassembled WGS sequence"/>
</dbReference>
<dbReference type="OrthoDB" id="1731207at2759"/>
<evidence type="ECO:0000313" key="2">
    <source>
        <dbReference type="Proteomes" id="UP000634136"/>
    </source>
</evidence>
<keyword evidence="2" id="KW-1185">Reference proteome</keyword>
<evidence type="ECO:0008006" key="3">
    <source>
        <dbReference type="Google" id="ProtNLM"/>
    </source>
</evidence>
<dbReference type="EMBL" id="JAAIUW010000005">
    <property type="protein sequence ID" value="KAF7832466.1"/>
    <property type="molecule type" value="Genomic_DNA"/>
</dbReference>
<name>A0A835C371_9FABA</name>
<comment type="caution">
    <text evidence="1">The sequence shown here is derived from an EMBL/GenBank/DDBJ whole genome shotgun (WGS) entry which is preliminary data.</text>
</comment>
<sequence>MERRMSGPLEHHRGGEIEKLDMKGCGVFTESTEKEMLLTVTQVQLNFLYPHFKNLKQGSKSVEEYYKEMEIAMIRANVVEDKMGTIIF</sequence>
<accession>A0A835C371</accession>